<feature type="domain" description="Cytochrome c" evidence="6">
    <location>
        <begin position="51"/>
        <end position="137"/>
    </location>
</feature>
<comment type="caution">
    <text evidence="7">The sequence shown here is derived from an EMBL/GenBank/DDBJ whole genome shotgun (WGS) entry which is preliminary data.</text>
</comment>
<keyword evidence="1 4" id="KW-0349">Heme</keyword>
<evidence type="ECO:0000256" key="4">
    <source>
        <dbReference type="PROSITE-ProRule" id="PRU00433"/>
    </source>
</evidence>
<dbReference type="GO" id="GO:0009055">
    <property type="term" value="F:electron transfer activity"/>
    <property type="evidence" value="ECO:0007669"/>
    <property type="project" value="InterPro"/>
</dbReference>
<dbReference type="PROSITE" id="PS51007">
    <property type="entry name" value="CYTC"/>
    <property type="match status" value="1"/>
</dbReference>
<keyword evidence="2 4" id="KW-0479">Metal-binding</keyword>
<dbReference type="AlphaFoldDB" id="A0A037ZML4"/>
<dbReference type="Proteomes" id="UP000026249">
    <property type="component" value="Unassembled WGS sequence"/>
</dbReference>
<dbReference type="InterPro" id="IPR009056">
    <property type="entry name" value="Cyt_c-like_dom"/>
</dbReference>
<gene>
    <name evidence="7" type="ORF">ACMU_07585</name>
</gene>
<keyword evidence="8" id="KW-1185">Reference proteome</keyword>
<dbReference type="EMBL" id="JFKE01000002">
    <property type="protein sequence ID" value="KAJ56792.1"/>
    <property type="molecule type" value="Genomic_DNA"/>
</dbReference>
<keyword evidence="3 4" id="KW-0408">Iron</keyword>
<reference evidence="7 8" key="1">
    <citation type="submission" date="2014-03" db="EMBL/GenBank/DDBJ databases">
        <title>Draft Genome Sequence of Actibacterium mucosum KCTC 23349, a Marine Alphaproteobacterium with Complex Ionic Requirements Isolated from Mediterranean Seawater at Malvarrosa Beach, Valencia, Spain.</title>
        <authorList>
            <person name="Arahal D.R."/>
            <person name="Shao Z."/>
            <person name="Lai Q."/>
            <person name="Pujalte M.J."/>
        </authorList>
    </citation>
    <scope>NUCLEOTIDE SEQUENCE [LARGE SCALE GENOMIC DNA]</scope>
    <source>
        <strain evidence="7 8">KCTC 23349</strain>
    </source>
</reference>
<dbReference type="Pfam" id="PF00034">
    <property type="entry name" value="Cytochrom_C"/>
    <property type="match status" value="1"/>
</dbReference>
<proteinExistence type="predicted"/>
<feature type="signal peptide" evidence="5">
    <location>
        <begin position="1"/>
        <end position="27"/>
    </location>
</feature>
<name>A0A037ZML4_9RHOB</name>
<dbReference type="OrthoDB" id="7854060at2"/>
<sequence length="143" mass="15103">MNRNYLLVGACAVAAAAAYILLRPAPANDVVNSAPPEGSAMVAIQMPPIDGNAAIGQRIFENACVACHGINAVGVEGSGPPLIHVIYEPSHHADESFQRAVAVGVRSHHWRFGDMPPVEGLTRGDVAMVIAYIREIQRANGIN</sequence>
<evidence type="ECO:0000313" key="7">
    <source>
        <dbReference type="EMBL" id="KAJ56792.1"/>
    </source>
</evidence>
<protein>
    <submittedName>
        <fullName evidence="7">Cytochrome C</fullName>
    </submittedName>
</protein>
<organism evidence="7 8">
    <name type="scientific">Actibacterium mucosum KCTC 23349</name>
    <dbReference type="NCBI Taxonomy" id="1454373"/>
    <lineage>
        <taxon>Bacteria</taxon>
        <taxon>Pseudomonadati</taxon>
        <taxon>Pseudomonadota</taxon>
        <taxon>Alphaproteobacteria</taxon>
        <taxon>Rhodobacterales</taxon>
        <taxon>Roseobacteraceae</taxon>
        <taxon>Actibacterium</taxon>
    </lineage>
</organism>
<feature type="chain" id="PRO_5001559695" evidence="5">
    <location>
        <begin position="28"/>
        <end position="143"/>
    </location>
</feature>
<evidence type="ECO:0000313" key="8">
    <source>
        <dbReference type="Proteomes" id="UP000026249"/>
    </source>
</evidence>
<dbReference type="GO" id="GO:0020037">
    <property type="term" value="F:heme binding"/>
    <property type="evidence" value="ECO:0007669"/>
    <property type="project" value="InterPro"/>
</dbReference>
<evidence type="ECO:0000256" key="3">
    <source>
        <dbReference type="ARBA" id="ARBA00023004"/>
    </source>
</evidence>
<evidence type="ECO:0000259" key="6">
    <source>
        <dbReference type="PROSITE" id="PS51007"/>
    </source>
</evidence>
<keyword evidence="5" id="KW-0732">Signal</keyword>
<dbReference type="SUPFAM" id="SSF46626">
    <property type="entry name" value="Cytochrome c"/>
    <property type="match status" value="1"/>
</dbReference>
<evidence type="ECO:0000256" key="2">
    <source>
        <dbReference type="ARBA" id="ARBA00022723"/>
    </source>
</evidence>
<evidence type="ECO:0000256" key="5">
    <source>
        <dbReference type="SAM" id="SignalP"/>
    </source>
</evidence>
<dbReference type="Gene3D" id="1.10.760.10">
    <property type="entry name" value="Cytochrome c-like domain"/>
    <property type="match status" value="1"/>
</dbReference>
<dbReference type="InterPro" id="IPR036909">
    <property type="entry name" value="Cyt_c-like_dom_sf"/>
</dbReference>
<accession>A0A037ZML4</accession>
<dbReference type="STRING" id="1454373.ACMU_07585"/>
<dbReference type="GO" id="GO:0046872">
    <property type="term" value="F:metal ion binding"/>
    <property type="evidence" value="ECO:0007669"/>
    <property type="project" value="UniProtKB-KW"/>
</dbReference>
<evidence type="ECO:0000256" key="1">
    <source>
        <dbReference type="ARBA" id="ARBA00022617"/>
    </source>
</evidence>
<dbReference type="RefSeq" id="WP_035257139.1">
    <property type="nucleotide sequence ID" value="NZ_JFKE01000002.1"/>
</dbReference>